<dbReference type="EMBL" id="JAWJWE010000006">
    <property type="protein sequence ID" value="KAK6632893.1"/>
    <property type="molecule type" value="Genomic_DNA"/>
</dbReference>
<protein>
    <submittedName>
        <fullName evidence="2">Uncharacterized protein</fullName>
    </submittedName>
</protein>
<feature type="compositionally biased region" description="Basic and acidic residues" evidence="1">
    <location>
        <begin position="11"/>
        <end position="23"/>
    </location>
</feature>
<reference evidence="2 3" key="1">
    <citation type="submission" date="2023-10" db="EMBL/GenBank/DDBJ databases">
        <title>Genomes of two closely related lineages of the louse Polyplax serrata with different host specificities.</title>
        <authorList>
            <person name="Martinu J."/>
            <person name="Tarabai H."/>
            <person name="Stefka J."/>
            <person name="Hypsa V."/>
        </authorList>
    </citation>
    <scope>NUCLEOTIDE SEQUENCE [LARGE SCALE GENOMIC DNA]</scope>
    <source>
        <strain evidence="2">HR10_N</strain>
    </source>
</reference>
<evidence type="ECO:0000313" key="2">
    <source>
        <dbReference type="EMBL" id="KAK6632893.1"/>
    </source>
</evidence>
<dbReference type="Proteomes" id="UP001372834">
    <property type="component" value="Unassembled WGS sequence"/>
</dbReference>
<feature type="region of interest" description="Disordered" evidence="1">
    <location>
        <begin position="1"/>
        <end position="41"/>
    </location>
</feature>
<feature type="compositionally biased region" description="Basic residues" evidence="1">
    <location>
        <begin position="24"/>
        <end position="41"/>
    </location>
</feature>
<organism evidence="2 3">
    <name type="scientific">Polyplax serrata</name>
    <name type="common">Common mouse louse</name>
    <dbReference type="NCBI Taxonomy" id="468196"/>
    <lineage>
        <taxon>Eukaryota</taxon>
        <taxon>Metazoa</taxon>
        <taxon>Ecdysozoa</taxon>
        <taxon>Arthropoda</taxon>
        <taxon>Hexapoda</taxon>
        <taxon>Insecta</taxon>
        <taxon>Pterygota</taxon>
        <taxon>Neoptera</taxon>
        <taxon>Paraneoptera</taxon>
        <taxon>Psocodea</taxon>
        <taxon>Troctomorpha</taxon>
        <taxon>Phthiraptera</taxon>
        <taxon>Anoplura</taxon>
        <taxon>Polyplacidae</taxon>
        <taxon>Polyplax</taxon>
    </lineage>
</organism>
<accession>A0AAN8S9P4</accession>
<proteinExistence type="predicted"/>
<comment type="caution">
    <text evidence="2">The sequence shown here is derived from an EMBL/GenBank/DDBJ whole genome shotgun (WGS) entry which is preliminary data.</text>
</comment>
<feature type="region of interest" description="Disordered" evidence="1">
    <location>
        <begin position="56"/>
        <end position="82"/>
    </location>
</feature>
<dbReference type="AlphaFoldDB" id="A0AAN8S9P4"/>
<evidence type="ECO:0000313" key="3">
    <source>
        <dbReference type="Proteomes" id="UP001372834"/>
    </source>
</evidence>
<evidence type="ECO:0000256" key="1">
    <source>
        <dbReference type="SAM" id="MobiDB-lite"/>
    </source>
</evidence>
<gene>
    <name evidence="2" type="ORF">RUM43_012636</name>
</gene>
<name>A0AAN8S9P4_POLSC</name>
<sequence>MPTQIGMLSRNRKEVEGTKEKVTRRSGKIKQKKSEKKVYGNKRKAKVKFLKGSRYDQVAGRRGRRTNDNKTWKKKKRTAAPKETPCGWVVLRGFHVL</sequence>